<evidence type="ECO:0000313" key="1">
    <source>
        <dbReference type="EMBL" id="TDG49090.1"/>
    </source>
</evidence>
<organism evidence="1 2">
    <name type="scientific">Drosophila navojoa</name>
    <name type="common">Fruit fly</name>
    <dbReference type="NCBI Taxonomy" id="7232"/>
    <lineage>
        <taxon>Eukaryota</taxon>
        <taxon>Metazoa</taxon>
        <taxon>Ecdysozoa</taxon>
        <taxon>Arthropoda</taxon>
        <taxon>Hexapoda</taxon>
        <taxon>Insecta</taxon>
        <taxon>Pterygota</taxon>
        <taxon>Neoptera</taxon>
        <taxon>Endopterygota</taxon>
        <taxon>Diptera</taxon>
        <taxon>Brachycera</taxon>
        <taxon>Muscomorpha</taxon>
        <taxon>Ephydroidea</taxon>
        <taxon>Drosophilidae</taxon>
        <taxon>Drosophila</taxon>
    </lineage>
</organism>
<proteinExistence type="predicted"/>
<evidence type="ECO:0000313" key="2">
    <source>
        <dbReference type="Proteomes" id="UP000295192"/>
    </source>
</evidence>
<protein>
    <submittedName>
        <fullName evidence="1">Uncharacterized protein</fullName>
    </submittedName>
</protein>
<dbReference type="AlphaFoldDB" id="A0A484BM28"/>
<gene>
    <name evidence="1" type="ORF">AWZ03_004575</name>
</gene>
<dbReference type="EMBL" id="LSRL02000027">
    <property type="protein sequence ID" value="TDG49090.1"/>
    <property type="molecule type" value="Genomic_DNA"/>
</dbReference>
<reference evidence="1 2" key="1">
    <citation type="journal article" date="2019" name="J. Hered.">
        <title>An Improved Genome Assembly for Drosophila navojoa, the Basal Species in the mojavensis Cluster.</title>
        <authorList>
            <person name="Vanderlinde T."/>
            <person name="Dupim E.G."/>
            <person name="Nazario-Yepiz N.O."/>
            <person name="Carvalho A.B."/>
        </authorList>
    </citation>
    <scope>NUCLEOTIDE SEQUENCE [LARGE SCALE GENOMIC DNA]</scope>
    <source>
        <strain evidence="1">Navoj_Jal97</strain>
        <tissue evidence="1">Whole organism</tissue>
    </source>
</reference>
<sequence>MAATSRAGTGAGEAVCPPVSIMKIVCGLSGRTFLSEPNCSSISGSSFGLSLAAMDGAGWQVTDRDHLGAHLA</sequence>
<dbReference type="Proteomes" id="UP000295192">
    <property type="component" value="Unassembled WGS sequence"/>
</dbReference>
<accession>A0A484BM28</accession>
<comment type="caution">
    <text evidence="1">The sequence shown here is derived from an EMBL/GenBank/DDBJ whole genome shotgun (WGS) entry which is preliminary data.</text>
</comment>
<name>A0A484BM28_DRONA</name>
<keyword evidence="2" id="KW-1185">Reference proteome</keyword>